<organism evidence="2">
    <name type="scientific">Carnobacterium maltaromaticum</name>
    <name type="common">Carnobacterium piscicola</name>
    <dbReference type="NCBI Taxonomy" id="2751"/>
    <lineage>
        <taxon>Bacteria</taxon>
        <taxon>Bacillati</taxon>
        <taxon>Bacillota</taxon>
        <taxon>Bacilli</taxon>
        <taxon>Lactobacillales</taxon>
        <taxon>Carnobacteriaceae</taxon>
        <taxon>Carnobacterium</taxon>
    </lineage>
</organism>
<dbReference type="AlphaFoldDB" id="A0A1Z5AYU0"/>
<feature type="transmembrane region" description="Helical" evidence="1">
    <location>
        <begin position="6"/>
        <end position="24"/>
    </location>
</feature>
<feature type="transmembrane region" description="Helical" evidence="1">
    <location>
        <begin position="31"/>
        <end position="51"/>
    </location>
</feature>
<feature type="transmembrane region" description="Helical" evidence="1">
    <location>
        <begin position="71"/>
        <end position="93"/>
    </location>
</feature>
<sequence length="139" mass="16327">MFAYQPFYPMMLALVYIGVTYFLVRHENKYITYGITIFSCLLNFSFLYLWLDKIIFLMTSAGEGFQRFMEFSQFVDVSYFILLVPLLLLFAWYGIKKIVQQDQYLGLKIVFISFYIVALVGLLVLGQLVFSLLYYGFAP</sequence>
<keyword evidence="1" id="KW-0472">Membrane</keyword>
<keyword evidence="1" id="KW-0812">Transmembrane</keyword>
<accession>A0A1Z5AYU0</accession>
<reference evidence="2" key="1">
    <citation type="submission" date="2015-04" db="EMBL/GenBank/DDBJ databases">
        <title>Carnobacterium maltaromaticum LMA28 complete chromosome sequence.</title>
        <authorList>
            <person name="Borges F."/>
            <person name="Cailliez-Grimal C."/>
        </authorList>
    </citation>
    <scope>NUCLEOTIDE SEQUENCE [LARGE SCALE GENOMIC DNA]</scope>
    <source>
        <strain evidence="2">LMA28</strain>
        <plasmid evidence="2">megaplasmid</plasmid>
    </source>
</reference>
<name>A0A1Z5AYU0_CARML</name>
<gene>
    <name evidence="2" type="ORF">BN424_mp0061</name>
</gene>
<feature type="transmembrane region" description="Helical" evidence="1">
    <location>
        <begin position="105"/>
        <end position="137"/>
    </location>
</feature>
<geneLocation type="plasmid" evidence="2">
    <name>megaplasmid</name>
</geneLocation>
<keyword evidence="1" id="KW-1133">Transmembrane helix</keyword>
<reference evidence="2" key="2">
    <citation type="submission" date="2015-04" db="EMBL/GenBank/DDBJ databases">
        <title>Carnobacterium maltaromaticum LMA28 plasmids.</title>
        <authorList>
            <person name="Cailliez-Grimal C."/>
            <person name="Iskandar C."/>
        </authorList>
    </citation>
    <scope>NUCLEOTIDE SEQUENCE [LARGE SCALE GENOMIC DNA]</scope>
    <source>
        <strain evidence="2">LMA28</strain>
        <plasmid evidence="2">megaplasmid</plasmid>
    </source>
</reference>
<proteinExistence type="predicted"/>
<evidence type="ECO:0000313" key="2">
    <source>
        <dbReference type="EMBL" id="CRI06603.1"/>
    </source>
</evidence>
<evidence type="ECO:0000256" key="1">
    <source>
        <dbReference type="SAM" id="Phobius"/>
    </source>
</evidence>
<keyword evidence="2" id="KW-0614">Plasmid</keyword>
<dbReference type="EMBL" id="LN846931">
    <property type="protein sequence ID" value="CRI06603.1"/>
    <property type="molecule type" value="Genomic_DNA"/>
</dbReference>
<protein>
    <submittedName>
        <fullName evidence="2">Uncharacterized protein</fullName>
    </submittedName>
</protein>